<comment type="caution">
    <text evidence="2">The sequence shown here is derived from an EMBL/GenBank/DDBJ whole genome shotgun (WGS) entry which is preliminary data.</text>
</comment>
<dbReference type="Proteomes" id="UP000321907">
    <property type="component" value="Unassembled WGS sequence"/>
</dbReference>
<keyword evidence="1" id="KW-0472">Membrane</keyword>
<evidence type="ECO:0000313" key="3">
    <source>
        <dbReference type="Proteomes" id="UP000321907"/>
    </source>
</evidence>
<name>A0A5C7FIU6_9BACT</name>
<dbReference type="EMBL" id="VOXD01000006">
    <property type="protein sequence ID" value="TXF90528.1"/>
    <property type="molecule type" value="Genomic_DNA"/>
</dbReference>
<protein>
    <submittedName>
        <fullName evidence="2">Uncharacterized protein</fullName>
    </submittedName>
</protein>
<evidence type="ECO:0000313" key="2">
    <source>
        <dbReference type="EMBL" id="TXF90528.1"/>
    </source>
</evidence>
<keyword evidence="1" id="KW-1133">Transmembrane helix</keyword>
<keyword evidence="1" id="KW-0812">Transmembrane</keyword>
<evidence type="ECO:0000256" key="1">
    <source>
        <dbReference type="SAM" id="Phobius"/>
    </source>
</evidence>
<proteinExistence type="predicted"/>
<feature type="transmembrane region" description="Helical" evidence="1">
    <location>
        <begin position="12"/>
        <end position="32"/>
    </location>
</feature>
<keyword evidence="3" id="KW-1185">Reference proteome</keyword>
<dbReference type="NCBIfam" id="NF041635">
    <property type="entry name" value="STM3941_fam"/>
    <property type="match status" value="1"/>
</dbReference>
<organism evidence="2 3">
    <name type="scientific">Neolewinella aurantiaca</name>
    <dbReference type="NCBI Taxonomy" id="2602767"/>
    <lineage>
        <taxon>Bacteria</taxon>
        <taxon>Pseudomonadati</taxon>
        <taxon>Bacteroidota</taxon>
        <taxon>Saprospiria</taxon>
        <taxon>Saprospirales</taxon>
        <taxon>Lewinellaceae</taxon>
        <taxon>Neolewinella</taxon>
    </lineage>
</organism>
<dbReference type="AlphaFoldDB" id="A0A5C7FIU6"/>
<dbReference type="OrthoDB" id="6028159at2"/>
<feature type="transmembrane region" description="Helical" evidence="1">
    <location>
        <begin position="44"/>
        <end position="64"/>
    </location>
</feature>
<dbReference type="InterPro" id="IPR048136">
    <property type="entry name" value="STM3941-like"/>
</dbReference>
<dbReference type="RefSeq" id="WP_147929700.1">
    <property type="nucleotide sequence ID" value="NZ_VOXD01000006.1"/>
</dbReference>
<reference evidence="2 3" key="1">
    <citation type="submission" date="2019-08" db="EMBL/GenBank/DDBJ databases">
        <title>Lewinella sp. strain SSH13 Genome sequencing and assembly.</title>
        <authorList>
            <person name="Kim I."/>
        </authorList>
    </citation>
    <scope>NUCLEOTIDE SEQUENCE [LARGE SCALE GENOMIC DNA]</scope>
    <source>
        <strain evidence="2 3">SSH13</strain>
    </source>
</reference>
<accession>A0A5C7FIU6</accession>
<gene>
    <name evidence="2" type="ORF">FUA23_05360</name>
</gene>
<sequence>MNYPIDIGFKKWRIYLLLAATLAFVLLCGWYITGPTEGFPFPPWVLMTIGWVGLLFFSVTLFYIGRMLRRNLPALRIDTTGLHDQTTGTAIGRIGWEDIEGFRSASMLGNHFILVDVSNPEAYLLRGEGQLAQRGLRANHKKYGTPIVIVTNNLKTKHEELLALLQDELKTYRALPEDLRTELREALPGELRDRNR</sequence>